<feature type="coiled-coil region" evidence="1">
    <location>
        <begin position="59"/>
        <end position="86"/>
    </location>
</feature>
<feature type="region of interest" description="Disordered" evidence="2">
    <location>
        <begin position="1"/>
        <end position="22"/>
    </location>
</feature>
<reference evidence="3 4" key="1">
    <citation type="submission" date="2019-08" db="EMBL/GenBank/DDBJ databases">
        <authorList>
            <person name="Alioto T."/>
            <person name="Alioto T."/>
            <person name="Gomez Garrido J."/>
        </authorList>
    </citation>
    <scope>NUCLEOTIDE SEQUENCE [LARGE SCALE GENOMIC DNA]</scope>
</reference>
<keyword evidence="1" id="KW-0175">Coiled coil</keyword>
<evidence type="ECO:0000256" key="2">
    <source>
        <dbReference type="SAM" id="MobiDB-lite"/>
    </source>
</evidence>
<evidence type="ECO:0000313" key="4">
    <source>
        <dbReference type="Proteomes" id="UP000325440"/>
    </source>
</evidence>
<protein>
    <submittedName>
        <fullName evidence="3">Uncharacterized protein</fullName>
    </submittedName>
</protein>
<sequence>MSKSLRDNWSCSTCKTKKTSLSPSKLSRNTQIVTDKTLKNVIDSVNFMSFQFVDFNHQLQQMFTKINDLKSESKRISEENVLLKKETVNLSWRLNKLVIERLLAY</sequence>
<organism evidence="3 4">
    <name type="scientific">Cinara cedri</name>
    <dbReference type="NCBI Taxonomy" id="506608"/>
    <lineage>
        <taxon>Eukaryota</taxon>
        <taxon>Metazoa</taxon>
        <taxon>Ecdysozoa</taxon>
        <taxon>Arthropoda</taxon>
        <taxon>Hexapoda</taxon>
        <taxon>Insecta</taxon>
        <taxon>Pterygota</taxon>
        <taxon>Neoptera</taxon>
        <taxon>Paraneoptera</taxon>
        <taxon>Hemiptera</taxon>
        <taxon>Sternorrhyncha</taxon>
        <taxon>Aphidomorpha</taxon>
        <taxon>Aphidoidea</taxon>
        <taxon>Aphididae</taxon>
        <taxon>Lachninae</taxon>
        <taxon>Cinara</taxon>
    </lineage>
</organism>
<gene>
    <name evidence="3" type="ORF">CINCED_3A018028</name>
</gene>
<feature type="compositionally biased region" description="Low complexity" evidence="2">
    <location>
        <begin position="10"/>
        <end position="22"/>
    </location>
</feature>
<proteinExistence type="predicted"/>
<accession>A0A5E4N483</accession>
<dbReference type="EMBL" id="CABPRJ010001471">
    <property type="protein sequence ID" value="VVC38391.1"/>
    <property type="molecule type" value="Genomic_DNA"/>
</dbReference>
<evidence type="ECO:0000313" key="3">
    <source>
        <dbReference type="EMBL" id="VVC38391.1"/>
    </source>
</evidence>
<name>A0A5E4N483_9HEMI</name>
<keyword evidence="4" id="KW-1185">Reference proteome</keyword>
<evidence type="ECO:0000256" key="1">
    <source>
        <dbReference type="SAM" id="Coils"/>
    </source>
</evidence>
<dbReference type="AlphaFoldDB" id="A0A5E4N483"/>
<dbReference type="Proteomes" id="UP000325440">
    <property type="component" value="Unassembled WGS sequence"/>
</dbReference>